<dbReference type="GO" id="GO:0042393">
    <property type="term" value="F:histone binding"/>
    <property type="evidence" value="ECO:0007669"/>
    <property type="project" value="TreeGrafter"/>
</dbReference>
<feature type="domain" description="Nucleoplasmin core" evidence="4">
    <location>
        <begin position="27"/>
        <end position="97"/>
    </location>
</feature>
<accession>A0A672U3C4</accession>
<dbReference type="PANTHER" id="PTHR22747">
    <property type="entry name" value="NUCLEOPLASMIN"/>
    <property type="match status" value="1"/>
</dbReference>
<dbReference type="SUPFAM" id="SSF69203">
    <property type="entry name" value="Nucleoplasmin-like core domain"/>
    <property type="match status" value="1"/>
</dbReference>
<keyword evidence="6" id="KW-1185">Reference proteome</keyword>
<dbReference type="AlphaFoldDB" id="A0A672U3C4"/>
<dbReference type="GO" id="GO:0003723">
    <property type="term" value="F:RNA binding"/>
    <property type="evidence" value="ECO:0007669"/>
    <property type="project" value="TreeGrafter"/>
</dbReference>
<evidence type="ECO:0000256" key="1">
    <source>
        <dbReference type="ARBA" id="ARBA00004123"/>
    </source>
</evidence>
<dbReference type="InterPro" id="IPR036824">
    <property type="entry name" value="Nucleoplasmin_core_dom_sf"/>
</dbReference>
<dbReference type="GO" id="GO:0003682">
    <property type="term" value="F:chromatin binding"/>
    <property type="evidence" value="ECO:0007669"/>
    <property type="project" value="TreeGrafter"/>
</dbReference>
<dbReference type="GO" id="GO:0006338">
    <property type="term" value="P:chromatin remodeling"/>
    <property type="evidence" value="ECO:0007669"/>
    <property type="project" value="TreeGrafter"/>
</dbReference>
<dbReference type="InterPro" id="IPR004301">
    <property type="entry name" value="Nucleoplasmin"/>
</dbReference>
<reference evidence="5 6" key="1">
    <citation type="submission" date="2019-11" db="EMBL/GenBank/DDBJ databases">
        <title>Strigops habroptila (kakapo) genome, bStrHab1, primary haplotype, v2.</title>
        <authorList>
            <person name="Jarvis E.D."/>
            <person name="Howard J."/>
            <person name="Rhie A."/>
            <person name="Phillippy A."/>
            <person name="Korlach J."/>
            <person name="Digby A."/>
            <person name="Iorns D."/>
            <person name="Eason D."/>
            <person name="Robertson B."/>
            <person name="Raemaekers T."/>
            <person name="Howe K."/>
            <person name="Lewin H."/>
            <person name="Damas J."/>
            <person name="Hastie A."/>
            <person name="Tracey A."/>
            <person name="Chow W."/>
            <person name="Fedrigo O."/>
        </authorList>
    </citation>
    <scope>NUCLEOTIDE SEQUENCE [LARGE SCALE GENOMIC DNA]</scope>
</reference>
<reference evidence="5" key="2">
    <citation type="submission" date="2025-08" db="UniProtKB">
        <authorList>
            <consortium name="Ensembl"/>
        </authorList>
    </citation>
    <scope>IDENTIFICATION</scope>
</reference>
<protein>
    <recommendedName>
        <fullName evidence="4">Nucleoplasmin core domain-containing protein</fullName>
    </recommendedName>
</protein>
<dbReference type="Pfam" id="PF03066">
    <property type="entry name" value="Nucleoplasmin"/>
    <property type="match status" value="1"/>
</dbReference>
<organism evidence="5 6">
    <name type="scientific">Strigops habroptila</name>
    <name type="common">Kakapo</name>
    <dbReference type="NCBI Taxonomy" id="2489341"/>
    <lineage>
        <taxon>Eukaryota</taxon>
        <taxon>Metazoa</taxon>
        <taxon>Chordata</taxon>
        <taxon>Craniata</taxon>
        <taxon>Vertebrata</taxon>
        <taxon>Euteleostomi</taxon>
        <taxon>Archelosauria</taxon>
        <taxon>Archosauria</taxon>
        <taxon>Dinosauria</taxon>
        <taxon>Saurischia</taxon>
        <taxon>Theropoda</taxon>
        <taxon>Coelurosauria</taxon>
        <taxon>Aves</taxon>
        <taxon>Neognathae</taxon>
        <taxon>Neoaves</taxon>
        <taxon>Telluraves</taxon>
        <taxon>Australaves</taxon>
        <taxon>Psittaciformes</taxon>
        <taxon>Psittacidae</taxon>
        <taxon>Strigops</taxon>
    </lineage>
</organism>
<evidence type="ECO:0000259" key="4">
    <source>
        <dbReference type="Pfam" id="PF03066"/>
    </source>
</evidence>
<dbReference type="GO" id="GO:0005654">
    <property type="term" value="C:nucleoplasm"/>
    <property type="evidence" value="ECO:0007669"/>
    <property type="project" value="TreeGrafter"/>
</dbReference>
<sequence>MGKSSYLSMSLSDDRQVVALWGTEPHICLEADAKDKMHMVAAESENTYRDLMPVPIAALQPSVLPMVRINLQGLELVPPIIFMLQHGSGPVYLCGERITREYDAGSEAHEEDAGNEDDDGASQKSCILEKAGSGWWDCGDTLCQELQVPHSEWDRSLQRVTTCLNFECHLLSPLLAPSIPTIFPEMLFFTRFYCTNNWKAQAPWGWSEFLPQLCPSLHPLGKTYSIYAIPAVLWVMLLTHGSGGPEVPVGSCS</sequence>
<evidence type="ECO:0000313" key="6">
    <source>
        <dbReference type="Proteomes" id="UP000472266"/>
    </source>
</evidence>
<evidence type="ECO:0000256" key="2">
    <source>
        <dbReference type="ARBA" id="ARBA00010744"/>
    </source>
</evidence>
<dbReference type="PANTHER" id="PTHR22747:SF39">
    <property type="entry name" value="NUCLEOPLASMIN CORE DOMAIN-CONTAINING PROTEIN"/>
    <property type="match status" value="1"/>
</dbReference>
<dbReference type="GO" id="GO:0005730">
    <property type="term" value="C:nucleolus"/>
    <property type="evidence" value="ECO:0007669"/>
    <property type="project" value="TreeGrafter"/>
</dbReference>
<dbReference type="Proteomes" id="UP000472266">
    <property type="component" value="Chromosome 22"/>
</dbReference>
<comment type="similarity">
    <text evidence="2">Belongs to the nucleoplasmin family.</text>
</comment>
<keyword evidence="3" id="KW-0539">Nucleus</keyword>
<comment type="subcellular location">
    <subcellularLocation>
        <location evidence="1">Nucleus</location>
    </subcellularLocation>
</comment>
<name>A0A672U3C4_STRHB</name>
<proteinExistence type="inferred from homology"/>
<dbReference type="GO" id="GO:0005737">
    <property type="term" value="C:cytoplasm"/>
    <property type="evidence" value="ECO:0007669"/>
    <property type="project" value="TreeGrafter"/>
</dbReference>
<dbReference type="GeneTree" id="ENSGT00730000114527"/>
<dbReference type="Gene3D" id="2.60.120.340">
    <property type="entry name" value="Nucleoplasmin core domain"/>
    <property type="match status" value="1"/>
</dbReference>
<evidence type="ECO:0000256" key="3">
    <source>
        <dbReference type="ARBA" id="ARBA00023242"/>
    </source>
</evidence>
<evidence type="ECO:0000313" key="5">
    <source>
        <dbReference type="Ensembl" id="ENSSHBP00005009187.1"/>
    </source>
</evidence>
<dbReference type="InterPro" id="IPR024057">
    <property type="entry name" value="Nucleoplasmin_core_dom"/>
</dbReference>
<dbReference type="Ensembl" id="ENSSHBT00005011064.1">
    <property type="protein sequence ID" value="ENSSHBP00005009187.1"/>
    <property type="gene ID" value="ENSSHBG00005008021.1"/>
</dbReference>
<dbReference type="InParanoid" id="A0A672U3C4"/>
<reference evidence="5" key="3">
    <citation type="submission" date="2025-09" db="UniProtKB">
        <authorList>
            <consortium name="Ensembl"/>
        </authorList>
    </citation>
    <scope>IDENTIFICATION</scope>
</reference>